<feature type="region of interest" description="Disordered" evidence="12">
    <location>
        <begin position="376"/>
        <end position="400"/>
    </location>
</feature>
<dbReference type="PROSITE" id="PS50851">
    <property type="entry name" value="CHEW"/>
    <property type="match status" value="1"/>
</dbReference>
<evidence type="ECO:0000256" key="9">
    <source>
        <dbReference type="ARBA" id="ARBA00022840"/>
    </source>
</evidence>
<feature type="modified residue" description="Phosphohistidine" evidence="11">
    <location>
        <position position="43"/>
    </location>
</feature>
<dbReference type="GO" id="GO:0000155">
    <property type="term" value="F:phosphorelay sensor kinase activity"/>
    <property type="evidence" value="ECO:0007669"/>
    <property type="project" value="InterPro"/>
</dbReference>
<dbReference type="InterPro" id="IPR005467">
    <property type="entry name" value="His_kinase_dom"/>
</dbReference>
<comment type="caution">
    <text evidence="16">The sequence shown here is derived from an EMBL/GenBank/DDBJ whole genome shotgun (WGS) entry which is preliminary data.</text>
</comment>
<evidence type="ECO:0000256" key="11">
    <source>
        <dbReference type="PROSITE-ProRule" id="PRU00110"/>
    </source>
</evidence>
<feature type="domain" description="HPt" evidence="15">
    <location>
        <begin position="1"/>
        <end position="100"/>
    </location>
</feature>
<dbReference type="InterPro" id="IPR036097">
    <property type="entry name" value="HisK_dim/P_sf"/>
</dbReference>
<dbReference type="Gene3D" id="1.10.287.560">
    <property type="entry name" value="Histidine kinase CheA-like, homodimeric domain"/>
    <property type="match status" value="1"/>
</dbReference>
<dbReference type="Pfam" id="PF07194">
    <property type="entry name" value="P2"/>
    <property type="match status" value="2"/>
</dbReference>
<gene>
    <name evidence="16" type="ORF">MM817_01147</name>
</gene>
<keyword evidence="8" id="KW-0418">Kinase</keyword>
<dbReference type="Gene3D" id="1.20.120.160">
    <property type="entry name" value="HPT domain"/>
    <property type="match status" value="1"/>
</dbReference>
<dbReference type="SUPFAM" id="SSF50341">
    <property type="entry name" value="CheW-like"/>
    <property type="match status" value="1"/>
</dbReference>
<evidence type="ECO:0000256" key="6">
    <source>
        <dbReference type="ARBA" id="ARBA00022679"/>
    </source>
</evidence>
<proteinExistence type="predicted"/>
<dbReference type="InterPro" id="IPR037052">
    <property type="entry name" value="CheA-like_P2_sf"/>
</dbReference>
<dbReference type="SUPFAM" id="SSF55052">
    <property type="entry name" value="CheY-binding domain of CheA"/>
    <property type="match status" value="2"/>
</dbReference>
<dbReference type="EC" id="2.7.13.3" evidence="2"/>
<dbReference type="InterPro" id="IPR051315">
    <property type="entry name" value="Bact_Chemotaxis_CheA"/>
</dbReference>
<dbReference type="InterPro" id="IPR036641">
    <property type="entry name" value="HPT_dom_sf"/>
</dbReference>
<dbReference type="RefSeq" id="WP_241712478.1">
    <property type="nucleotide sequence ID" value="NZ_JALBUF010000002.1"/>
</dbReference>
<dbReference type="Gene3D" id="3.30.565.10">
    <property type="entry name" value="Histidine kinase-like ATPase, C-terminal domain"/>
    <property type="match status" value="1"/>
</dbReference>
<dbReference type="CDD" id="cd00731">
    <property type="entry name" value="CheA_reg"/>
    <property type="match status" value="1"/>
</dbReference>
<dbReference type="GO" id="GO:0005737">
    <property type="term" value="C:cytoplasm"/>
    <property type="evidence" value="ECO:0007669"/>
    <property type="project" value="InterPro"/>
</dbReference>
<evidence type="ECO:0000256" key="2">
    <source>
        <dbReference type="ARBA" id="ARBA00012438"/>
    </source>
</evidence>
<evidence type="ECO:0000256" key="8">
    <source>
        <dbReference type="ARBA" id="ARBA00022777"/>
    </source>
</evidence>
<dbReference type="InterPro" id="IPR010808">
    <property type="entry name" value="CheA_P2-bd"/>
</dbReference>
<dbReference type="SMART" id="SM00387">
    <property type="entry name" value="HATPase_c"/>
    <property type="match status" value="1"/>
</dbReference>
<dbReference type="InterPro" id="IPR036061">
    <property type="entry name" value="CheW-like_dom_sf"/>
</dbReference>
<dbReference type="GO" id="GO:0005524">
    <property type="term" value="F:ATP binding"/>
    <property type="evidence" value="ECO:0007669"/>
    <property type="project" value="UniProtKB-KW"/>
</dbReference>
<dbReference type="Pfam" id="PF02518">
    <property type="entry name" value="HATPase_c"/>
    <property type="match status" value="1"/>
</dbReference>
<feature type="domain" description="Histidine kinase" evidence="13">
    <location>
        <begin position="438"/>
        <end position="646"/>
    </location>
</feature>
<evidence type="ECO:0000256" key="7">
    <source>
        <dbReference type="ARBA" id="ARBA00022741"/>
    </source>
</evidence>
<keyword evidence="4" id="KW-0145">Chemotaxis</keyword>
<evidence type="ECO:0000313" key="17">
    <source>
        <dbReference type="Proteomes" id="UP001139263"/>
    </source>
</evidence>
<dbReference type="InterPro" id="IPR037006">
    <property type="entry name" value="CheA-like_homodim_sf"/>
</dbReference>
<evidence type="ECO:0000259" key="13">
    <source>
        <dbReference type="PROSITE" id="PS50109"/>
    </source>
</evidence>
<protein>
    <recommendedName>
        <fullName evidence="3">Chemotaxis protein CheA</fullName>
        <ecNumber evidence="2">2.7.13.3</ecNumber>
    </recommendedName>
</protein>
<organism evidence="16 17">
    <name type="scientific">Sulfoacidibacillus ferrooxidans</name>
    <dbReference type="NCBI Taxonomy" id="2005001"/>
    <lineage>
        <taxon>Bacteria</taxon>
        <taxon>Bacillati</taxon>
        <taxon>Bacillota</taxon>
        <taxon>Bacilli</taxon>
        <taxon>Bacillales</taxon>
        <taxon>Alicyclobacillaceae</taxon>
        <taxon>Sulfoacidibacillus</taxon>
    </lineage>
</organism>
<sequence>MNEYLTMFIDETREHLQAWSDGMLILEKHEDAETIATIFRAAHTIKGMAMTMGFTRMGEVTHKAENVLDDVRQGKRHVDSELVDLLFHSLDQLESLLSDVEETGQESAEAISDVVDPFTSLAQVQVATQEIASTTATREEVEMATNQHVPSEMIQGIARQAMELGSRVYEVQIGFATECIMPMARFAQLLQRIDQNELLLTIPDATVLETGDYAGEVTLVLATQEDVETLGERIADISEVVIVSLREWRMTDGGHAEHGVALLPKTRVTDDDYVVKVVELALKQNKRVYEVGVRLHEETVLKSARMYMVFEAIGGQDQLLYTRPSMREIEEETFLRDVLFVMWSTEGVEGVKRAVEGVSDIVLVQLREWMVEDGKAQSGPNLVQPPMKEQKGESKGKKTNATVRVDVDKLDLLMNLFSEIAIDKTRFESLATEFGDARLVDTVAHMSRATNDLQELIMSIRMIPVGSVFQRFPRMVRDTARSLHKEIEFIMSGEETELDRMVVEELADPLMHLLRNSLDHGIEEATVRQSTGKSTSGHIYLRAYPMGNRVVIEVEDDGHGIHRDRVFRKAVERGLVSASDPLSDAQVYHLLFASGFSTSDQVSDLSGRGVGLDVVKAKIESLSGRVDVESAEGKGTKFTITLPVTLALLQSIMVRMDGHPFAVPLATIEEIQEEPEVKQVGGGQEVVVWRGKVTPLVRVRNTFMLDPAQERGHVLFVARGRDHIGLVVDDVIGQQEVVLKPLPKVVKDVKYYAGATILGDGQVALVLDPGAF</sequence>
<dbReference type="Gene3D" id="3.30.70.1110">
    <property type="entry name" value="Histidine kinase CheA-like, P2 response regulator-binding domain"/>
    <property type="match status" value="2"/>
</dbReference>
<dbReference type="EMBL" id="JALBUF010000002">
    <property type="protein sequence ID" value="MCI0182878.1"/>
    <property type="molecule type" value="Genomic_DNA"/>
</dbReference>
<keyword evidence="6" id="KW-0808">Transferase</keyword>
<evidence type="ECO:0000256" key="4">
    <source>
        <dbReference type="ARBA" id="ARBA00022500"/>
    </source>
</evidence>
<evidence type="ECO:0000256" key="12">
    <source>
        <dbReference type="SAM" id="MobiDB-lite"/>
    </source>
</evidence>
<dbReference type="InterPro" id="IPR035891">
    <property type="entry name" value="CheY-binding_CheA"/>
</dbReference>
<dbReference type="SUPFAM" id="SSF47226">
    <property type="entry name" value="Histidine-containing phosphotransfer domain, HPT domain"/>
    <property type="match status" value="1"/>
</dbReference>
<dbReference type="Pfam" id="PF01584">
    <property type="entry name" value="CheW"/>
    <property type="match status" value="1"/>
</dbReference>
<dbReference type="InterPro" id="IPR008207">
    <property type="entry name" value="Sig_transdc_His_kin_Hpt_dom"/>
</dbReference>
<dbReference type="InterPro" id="IPR002545">
    <property type="entry name" value="CheW-lke_dom"/>
</dbReference>
<dbReference type="PANTHER" id="PTHR43395">
    <property type="entry name" value="SENSOR HISTIDINE KINASE CHEA"/>
    <property type="match status" value="1"/>
</dbReference>
<evidence type="ECO:0000259" key="15">
    <source>
        <dbReference type="PROSITE" id="PS50894"/>
    </source>
</evidence>
<dbReference type="CDD" id="cd16916">
    <property type="entry name" value="HATPase_CheA-like"/>
    <property type="match status" value="1"/>
</dbReference>
<feature type="domain" description="CheW-like" evidence="14">
    <location>
        <begin position="648"/>
        <end position="772"/>
    </location>
</feature>
<dbReference type="SMART" id="SM00073">
    <property type="entry name" value="HPT"/>
    <property type="match status" value="1"/>
</dbReference>
<keyword evidence="7" id="KW-0547">Nucleotide-binding</keyword>
<reference evidence="16" key="1">
    <citation type="submission" date="2022-03" db="EMBL/GenBank/DDBJ databases">
        <title>Draft Genome Sequence of Firmicute Strain S0AB, a Heterotrophic Iron/Sulfur-Oxidizing Extreme Acidophile.</title>
        <authorList>
            <person name="Vergara E."/>
            <person name="Pakostova E."/>
            <person name="Johnson D.B."/>
            <person name="Holmes D.S."/>
        </authorList>
    </citation>
    <scope>NUCLEOTIDE SEQUENCE</scope>
    <source>
        <strain evidence="16">S0AB</strain>
    </source>
</reference>
<name>A0A9X1V9Z6_9BACL</name>
<dbReference type="PROSITE" id="PS50894">
    <property type="entry name" value="HPT"/>
    <property type="match status" value="1"/>
</dbReference>
<evidence type="ECO:0000313" key="16">
    <source>
        <dbReference type="EMBL" id="MCI0182878.1"/>
    </source>
</evidence>
<keyword evidence="9" id="KW-0067">ATP-binding</keyword>
<dbReference type="Gene3D" id="2.30.30.40">
    <property type="entry name" value="SH3 Domains"/>
    <property type="match status" value="1"/>
</dbReference>
<evidence type="ECO:0000256" key="3">
    <source>
        <dbReference type="ARBA" id="ARBA00021495"/>
    </source>
</evidence>
<keyword evidence="17" id="KW-1185">Reference proteome</keyword>
<accession>A0A9X1V9Z6</accession>
<dbReference type="PANTHER" id="PTHR43395:SF1">
    <property type="entry name" value="CHEMOTAXIS PROTEIN CHEA"/>
    <property type="match status" value="1"/>
</dbReference>
<dbReference type="CDD" id="cd00088">
    <property type="entry name" value="HPT"/>
    <property type="match status" value="1"/>
</dbReference>
<dbReference type="InterPro" id="IPR004358">
    <property type="entry name" value="Sig_transdc_His_kin-like_C"/>
</dbReference>
<evidence type="ECO:0000256" key="10">
    <source>
        <dbReference type="ARBA" id="ARBA00023012"/>
    </source>
</evidence>
<dbReference type="InterPro" id="IPR003594">
    <property type="entry name" value="HATPase_dom"/>
</dbReference>
<dbReference type="Proteomes" id="UP001139263">
    <property type="component" value="Unassembled WGS sequence"/>
</dbReference>
<dbReference type="SUPFAM" id="SSF55874">
    <property type="entry name" value="ATPase domain of HSP90 chaperone/DNA topoisomerase II/histidine kinase"/>
    <property type="match status" value="1"/>
</dbReference>
<dbReference type="FunFam" id="3.30.565.10:FF:000016">
    <property type="entry name" value="Chemotaxis protein CheA, putative"/>
    <property type="match status" value="1"/>
</dbReference>
<dbReference type="Pfam" id="PF02895">
    <property type="entry name" value="H-kinase_dim"/>
    <property type="match status" value="1"/>
</dbReference>
<evidence type="ECO:0000256" key="5">
    <source>
        <dbReference type="ARBA" id="ARBA00022553"/>
    </source>
</evidence>
<evidence type="ECO:0000256" key="1">
    <source>
        <dbReference type="ARBA" id="ARBA00000085"/>
    </source>
</evidence>
<dbReference type="PRINTS" id="PR00344">
    <property type="entry name" value="BCTRLSENSOR"/>
</dbReference>
<dbReference type="GO" id="GO:0006935">
    <property type="term" value="P:chemotaxis"/>
    <property type="evidence" value="ECO:0007669"/>
    <property type="project" value="UniProtKB-KW"/>
</dbReference>
<dbReference type="Pfam" id="PF01627">
    <property type="entry name" value="Hpt"/>
    <property type="match status" value="1"/>
</dbReference>
<dbReference type="SMART" id="SM01231">
    <property type="entry name" value="H-kinase_dim"/>
    <property type="match status" value="1"/>
</dbReference>
<keyword evidence="10" id="KW-0902">Two-component regulatory system</keyword>
<dbReference type="SUPFAM" id="SSF47384">
    <property type="entry name" value="Homodimeric domain of signal transducing histidine kinase"/>
    <property type="match status" value="1"/>
</dbReference>
<dbReference type="PROSITE" id="PS50109">
    <property type="entry name" value="HIS_KIN"/>
    <property type="match status" value="1"/>
</dbReference>
<dbReference type="AlphaFoldDB" id="A0A9X1V9Z6"/>
<dbReference type="InterPro" id="IPR036890">
    <property type="entry name" value="HATPase_C_sf"/>
</dbReference>
<dbReference type="InterPro" id="IPR004105">
    <property type="entry name" value="CheA-like_dim"/>
</dbReference>
<evidence type="ECO:0000259" key="14">
    <source>
        <dbReference type="PROSITE" id="PS50851"/>
    </source>
</evidence>
<keyword evidence="5 11" id="KW-0597">Phosphoprotein</keyword>
<comment type="catalytic activity">
    <reaction evidence="1">
        <text>ATP + protein L-histidine = ADP + protein N-phospho-L-histidine.</text>
        <dbReference type="EC" id="2.7.13.3"/>
    </reaction>
</comment>
<dbReference type="SMART" id="SM00260">
    <property type="entry name" value="CheW"/>
    <property type="match status" value="1"/>
</dbReference>